<name>A0A0F6W3C5_9BACT</name>
<dbReference type="STRING" id="927083.DB32_003592"/>
<gene>
    <name evidence="1" type="ORF">DB32_003592</name>
</gene>
<keyword evidence="2" id="KW-1185">Reference proteome</keyword>
<organism evidence="1 2">
    <name type="scientific">Sandaracinus amylolyticus</name>
    <dbReference type="NCBI Taxonomy" id="927083"/>
    <lineage>
        <taxon>Bacteria</taxon>
        <taxon>Pseudomonadati</taxon>
        <taxon>Myxococcota</taxon>
        <taxon>Polyangia</taxon>
        <taxon>Polyangiales</taxon>
        <taxon>Sandaracinaceae</taxon>
        <taxon>Sandaracinus</taxon>
    </lineage>
</organism>
<dbReference type="AlphaFoldDB" id="A0A0F6W3C5"/>
<dbReference type="EMBL" id="CP011125">
    <property type="protein sequence ID" value="AKF06443.1"/>
    <property type="molecule type" value="Genomic_DNA"/>
</dbReference>
<accession>A0A0F6W3C5</accession>
<sequence length="83" mass="9277">MLGLGLFGAVLFAPTDAEAQARGGGRAARQPRVIQLDEIRIEGRVQKPNAFYILNRSSIGYEVLDLRTSFTREVVRSVQREPF</sequence>
<reference evidence="1 2" key="1">
    <citation type="submission" date="2015-03" db="EMBL/GenBank/DDBJ databases">
        <title>Genome assembly of Sandaracinus amylolyticus DSM 53668.</title>
        <authorList>
            <person name="Sharma G."/>
            <person name="Subramanian S."/>
        </authorList>
    </citation>
    <scope>NUCLEOTIDE SEQUENCE [LARGE SCALE GENOMIC DNA]</scope>
    <source>
        <strain evidence="1 2">DSM 53668</strain>
    </source>
</reference>
<proteinExistence type="predicted"/>
<evidence type="ECO:0000313" key="2">
    <source>
        <dbReference type="Proteomes" id="UP000034883"/>
    </source>
</evidence>
<dbReference type="Proteomes" id="UP000034883">
    <property type="component" value="Chromosome"/>
</dbReference>
<evidence type="ECO:0000313" key="1">
    <source>
        <dbReference type="EMBL" id="AKF06443.1"/>
    </source>
</evidence>
<protein>
    <submittedName>
        <fullName evidence="1">Uncharacterized protein</fullName>
    </submittedName>
</protein>
<dbReference type="KEGG" id="samy:DB32_003592"/>